<dbReference type="Gene3D" id="1.20.5.1930">
    <property type="match status" value="1"/>
</dbReference>
<gene>
    <name evidence="11" type="ORF">SAMN04488563_0898</name>
</gene>
<proteinExistence type="predicted"/>
<name>A0A1H2H8J4_9ACTN</name>
<dbReference type="GO" id="GO:0016020">
    <property type="term" value="C:membrane"/>
    <property type="evidence" value="ECO:0007669"/>
    <property type="project" value="InterPro"/>
</dbReference>
<reference evidence="12" key="1">
    <citation type="submission" date="2016-10" db="EMBL/GenBank/DDBJ databases">
        <authorList>
            <person name="Varghese N."/>
            <person name="Submissions S."/>
        </authorList>
    </citation>
    <scope>NUCLEOTIDE SEQUENCE [LARGE SCALE GENOMIC DNA]</scope>
    <source>
        <strain evidence="12">DSM 45079</strain>
    </source>
</reference>
<dbReference type="GO" id="GO:0000155">
    <property type="term" value="F:phosphorelay sensor kinase activity"/>
    <property type="evidence" value="ECO:0007669"/>
    <property type="project" value="InterPro"/>
</dbReference>
<evidence type="ECO:0000256" key="5">
    <source>
        <dbReference type="ARBA" id="ARBA00022741"/>
    </source>
</evidence>
<dbReference type="PANTHER" id="PTHR24421">
    <property type="entry name" value="NITRATE/NITRITE SENSOR PROTEIN NARX-RELATED"/>
    <property type="match status" value="1"/>
</dbReference>
<dbReference type="EC" id="2.7.13.3" evidence="2"/>
<dbReference type="InterPro" id="IPR011712">
    <property type="entry name" value="Sig_transdc_His_kin_sub3_dim/P"/>
</dbReference>
<accession>A0A1H2H8J4</accession>
<evidence type="ECO:0000256" key="7">
    <source>
        <dbReference type="ARBA" id="ARBA00022840"/>
    </source>
</evidence>
<feature type="domain" description="Histidine kinase/HSP90-like ATPase" evidence="9">
    <location>
        <begin position="155"/>
        <end position="241"/>
    </location>
</feature>
<dbReference type="CDD" id="cd16917">
    <property type="entry name" value="HATPase_UhpB-NarQ-NarX-like"/>
    <property type="match status" value="1"/>
</dbReference>
<organism evidence="11 12">
    <name type="scientific">Jiangella alkaliphila</name>
    <dbReference type="NCBI Taxonomy" id="419479"/>
    <lineage>
        <taxon>Bacteria</taxon>
        <taxon>Bacillati</taxon>
        <taxon>Actinomycetota</taxon>
        <taxon>Actinomycetes</taxon>
        <taxon>Jiangellales</taxon>
        <taxon>Jiangellaceae</taxon>
        <taxon>Jiangella</taxon>
    </lineage>
</organism>
<keyword evidence="8" id="KW-0902">Two-component regulatory system</keyword>
<evidence type="ECO:0000256" key="3">
    <source>
        <dbReference type="ARBA" id="ARBA00022553"/>
    </source>
</evidence>
<keyword evidence="12" id="KW-1185">Reference proteome</keyword>
<evidence type="ECO:0000313" key="12">
    <source>
        <dbReference type="Proteomes" id="UP000182977"/>
    </source>
</evidence>
<feature type="domain" description="Signal transduction histidine kinase subgroup 3 dimerisation and phosphoacceptor" evidence="10">
    <location>
        <begin position="49"/>
        <end position="112"/>
    </location>
</feature>
<dbReference type="InterPro" id="IPR036890">
    <property type="entry name" value="HATPase_C_sf"/>
</dbReference>
<evidence type="ECO:0000313" key="11">
    <source>
        <dbReference type="EMBL" id="SDU28134.1"/>
    </source>
</evidence>
<keyword evidence="4" id="KW-0808">Transferase</keyword>
<dbReference type="AlphaFoldDB" id="A0A1H2H8J4"/>
<dbReference type="InterPro" id="IPR003594">
    <property type="entry name" value="HATPase_dom"/>
</dbReference>
<keyword evidence="3" id="KW-0597">Phosphoprotein</keyword>
<dbReference type="Proteomes" id="UP000182977">
    <property type="component" value="Chromosome I"/>
</dbReference>
<keyword evidence="6 11" id="KW-0418">Kinase</keyword>
<evidence type="ECO:0000256" key="4">
    <source>
        <dbReference type="ARBA" id="ARBA00022679"/>
    </source>
</evidence>
<evidence type="ECO:0000259" key="10">
    <source>
        <dbReference type="Pfam" id="PF07730"/>
    </source>
</evidence>
<evidence type="ECO:0000256" key="1">
    <source>
        <dbReference type="ARBA" id="ARBA00000085"/>
    </source>
</evidence>
<evidence type="ECO:0000259" key="9">
    <source>
        <dbReference type="Pfam" id="PF02518"/>
    </source>
</evidence>
<dbReference type="InterPro" id="IPR050482">
    <property type="entry name" value="Sensor_HK_TwoCompSys"/>
</dbReference>
<protein>
    <recommendedName>
        <fullName evidence="2">histidine kinase</fullName>
        <ecNumber evidence="2">2.7.13.3</ecNumber>
    </recommendedName>
</protein>
<dbReference type="Gene3D" id="3.30.565.10">
    <property type="entry name" value="Histidine kinase-like ATPase, C-terminal domain"/>
    <property type="match status" value="1"/>
</dbReference>
<sequence length="244" mass="25387">MALAGDEAAFVPAVAVHFVAWLVGRAGRTRREAQDALRARDSERAVAAERDRMARELHDAVGHAVTVMVTHAGAARLVLADDAPPVQEALARIEDVGRGAMTDLDRILGLLTDTYDLEATLRALVAGLPGHVTAELRLPEAEVLRRLPPRTAETAGRVVQESLTNVVRHAGPAHAVVDVALTGRDLAVVVTDDGAGPATRWPGGGRGLTGMKERVSGLGGSLDAGPADGGGWRVAATLPLEGTP</sequence>
<dbReference type="Pfam" id="PF02518">
    <property type="entry name" value="HATPase_c"/>
    <property type="match status" value="1"/>
</dbReference>
<dbReference type="GO" id="GO:0046983">
    <property type="term" value="F:protein dimerization activity"/>
    <property type="evidence" value="ECO:0007669"/>
    <property type="project" value="InterPro"/>
</dbReference>
<keyword evidence="5" id="KW-0547">Nucleotide-binding</keyword>
<dbReference type="EMBL" id="LT629791">
    <property type="protein sequence ID" value="SDU28134.1"/>
    <property type="molecule type" value="Genomic_DNA"/>
</dbReference>
<dbReference type="STRING" id="419479.SAMN04488563_0898"/>
<dbReference type="SUPFAM" id="SSF55874">
    <property type="entry name" value="ATPase domain of HSP90 chaperone/DNA topoisomerase II/histidine kinase"/>
    <property type="match status" value="1"/>
</dbReference>
<dbReference type="GO" id="GO:0005524">
    <property type="term" value="F:ATP binding"/>
    <property type="evidence" value="ECO:0007669"/>
    <property type="project" value="UniProtKB-KW"/>
</dbReference>
<evidence type="ECO:0000256" key="2">
    <source>
        <dbReference type="ARBA" id="ARBA00012438"/>
    </source>
</evidence>
<evidence type="ECO:0000256" key="6">
    <source>
        <dbReference type="ARBA" id="ARBA00022777"/>
    </source>
</evidence>
<evidence type="ECO:0000256" key="8">
    <source>
        <dbReference type="ARBA" id="ARBA00023012"/>
    </source>
</evidence>
<dbReference type="PANTHER" id="PTHR24421:SF10">
    <property type="entry name" value="NITRATE_NITRITE SENSOR PROTEIN NARQ"/>
    <property type="match status" value="1"/>
</dbReference>
<dbReference type="Pfam" id="PF07730">
    <property type="entry name" value="HisKA_3"/>
    <property type="match status" value="1"/>
</dbReference>
<keyword evidence="7" id="KW-0067">ATP-binding</keyword>
<comment type="catalytic activity">
    <reaction evidence="1">
        <text>ATP + protein L-histidine = ADP + protein N-phospho-L-histidine.</text>
        <dbReference type="EC" id="2.7.13.3"/>
    </reaction>
</comment>